<dbReference type="Gene3D" id="3.40.50.2000">
    <property type="entry name" value="Glycogen Phosphorylase B"/>
    <property type="match status" value="2"/>
</dbReference>
<evidence type="ECO:0000313" key="4">
    <source>
        <dbReference type="EMBL" id="RGT08958.1"/>
    </source>
</evidence>
<protein>
    <submittedName>
        <fullName evidence="4">Glycosyltransferase WbuB</fullName>
    </submittedName>
</protein>
<proteinExistence type="predicted"/>
<dbReference type="EMBL" id="QRWH01000006">
    <property type="protein sequence ID" value="RGT08958.1"/>
    <property type="molecule type" value="Genomic_DNA"/>
</dbReference>
<reference evidence="4 5" key="1">
    <citation type="submission" date="2018-08" db="EMBL/GenBank/DDBJ databases">
        <title>A genome reference for cultivated species of the human gut microbiota.</title>
        <authorList>
            <person name="Zou Y."/>
            <person name="Xue W."/>
            <person name="Luo G."/>
        </authorList>
    </citation>
    <scope>NUCLEOTIDE SEQUENCE [LARGE SCALE GENOMIC DNA]</scope>
    <source>
        <strain evidence="4 5">AF19-4AC</strain>
    </source>
</reference>
<comment type="caution">
    <text evidence="4">The sequence shown here is derived from an EMBL/GenBank/DDBJ whole genome shotgun (WGS) entry which is preliminary data.</text>
</comment>
<dbReference type="Pfam" id="PF13439">
    <property type="entry name" value="Glyco_transf_4"/>
    <property type="match status" value="1"/>
</dbReference>
<dbReference type="AlphaFoldDB" id="A0A412MDB7"/>
<sequence length="405" mass="46526">MNILYFASVDFYQKPNPSFHLMHSMITDLLENGNKINFVGCAIDGIDRHIPTEFVENPNFSYYVVNVPNTKKSNFIKRYIDGIKYAFAAKKHIKKMLPKSDVIFIQSSPTALYNISVVKRLVKNDKKIIYNVQDMFPGSSIASGVMPRKWMQKIFCMLQKSAYNKSDVIVAISDDMKDKLIEQDVPKDKIEVIVNWFDDRTVSEVPWEKNRFVPIANMDREHFYVQYAGTMGYVFDYHMIIKVAELLKSEKNIVFQMIGEGSQKQDFVEAVKDKKLNNILFLPLQPQDMVSDVYSACSTCIIPLKHGVIGNSVPSKAGLLMACKRSIVTSTDKGSKYNLMIKDNELGFAYGDDEPEKMAKAILKLSKDKDLCENMGIRGYEFGHKLYSRTENMKKYIDLFERMLK</sequence>
<dbReference type="Pfam" id="PF00534">
    <property type="entry name" value="Glycos_transf_1"/>
    <property type="match status" value="1"/>
</dbReference>
<dbReference type="Proteomes" id="UP000283630">
    <property type="component" value="Unassembled WGS sequence"/>
</dbReference>
<dbReference type="InterPro" id="IPR001296">
    <property type="entry name" value="Glyco_trans_1"/>
</dbReference>
<feature type="domain" description="Glycosyltransferase subfamily 4-like N-terminal" evidence="3">
    <location>
        <begin position="71"/>
        <end position="198"/>
    </location>
</feature>
<evidence type="ECO:0000256" key="1">
    <source>
        <dbReference type="ARBA" id="ARBA00022679"/>
    </source>
</evidence>
<dbReference type="PANTHER" id="PTHR46401">
    <property type="entry name" value="GLYCOSYLTRANSFERASE WBBK-RELATED"/>
    <property type="match status" value="1"/>
</dbReference>
<dbReference type="CDD" id="cd03794">
    <property type="entry name" value="GT4_WbuB-like"/>
    <property type="match status" value="1"/>
</dbReference>
<name>A0A412MDB7_9FIRM</name>
<dbReference type="PANTHER" id="PTHR46401:SF2">
    <property type="entry name" value="GLYCOSYLTRANSFERASE WBBK-RELATED"/>
    <property type="match status" value="1"/>
</dbReference>
<dbReference type="SUPFAM" id="SSF53756">
    <property type="entry name" value="UDP-Glycosyltransferase/glycogen phosphorylase"/>
    <property type="match status" value="1"/>
</dbReference>
<organism evidence="4 5">
    <name type="scientific">Dorea formicigenerans</name>
    <dbReference type="NCBI Taxonomy" id="39486"/>
    <lineage>
        <taxon>Bacteria</taxon>
        <taxon>Bacillati</taxon>
        <taxon>Bacillota</taxon>
        <taxon>Clostridia</taxon>
        <taxon>Lachnospirales</taxon>
        <taxon>Lachnospiraceae</taxon>
        <taxon>Dorea</taxon>
    </lineage>
</organism>
<evidence type="ECO:0000313" key="5">
    <source>
        <dbReference type="Proteomes" id="UP000283630"/>
    </source>
</evidence>
<feature type="domain" description="Glycosyl transferase family 1" evidence="2">
    <location>
        <begin position="220"/>
        <end position="381"/>
    </location>
</feature>
<evidence type="ECO:0000259" key="3">
    <source>
        <dbReference type="Pfam" id="PF13439"/>
    </source>
</evidence>
<accession>A0A412MDB7</accession>
<dbReference type="InterPro" id="IPR028098">
    <property type="entry name" value="Glyco_trans_4-like_N"/>
</dbReference>
<dbReference type="RefSeq" id="WP_118145617.1">
    <property type="nucleotide sequence ID" value="NZ_QRWH01000006.1"/>
</dbReference>
<gene>
    <name evidence="4" type="ORF">DWX53_07990</name>
</gene>
<keyword evidence="1 4" id="KW-0808">Transferase</keyword>
<dbReference type="GO" id="GO:0016757">
    <property type="term" value="F:glycosyltransferase activity"/>
    <property type="evidence" value="ECO:0007669"/>
    <property type="project" value="InterPro"/>
</dbReference>
<dbReference type="GO" id="GO:0009103">
    <property type="term" value="P:lipopolysaccharide biosynthetic process"/>
    <property type="evidence" value="ECO:0007669"/>
    <property type="project" value="TreeGrafter"/>
</dbReference>
<evidence type="ECO:0000259" key="2">
    <source>
        <dbReference type="Pfam" id="PF00534"/>
    </source>
</evidence>